<dbReference type="AlphaFoldDB" id="F7NI80"/>
<dbReference type="eggNOG" id="COG0006">
    <property type="taxonomic scope" value="Bacteria"/>
</dbReference>
<dbReference type="FunFam" id="3.90.230.10:FF:000014">
    <property type="entry name" value="Aminopeptidase P family protein"/>
    <property type="match status" value="1"/>
</dbReference>
<evidence type="ECO:0000313" key="6">
    <source>
        <dbReference type="EMBL" id="EGO64245.1"/>
    </source>
</evidence>
<evidence type="ECO:0000313" key="7">
    <source>
        <dbReference type="Proteomes" id="UP000003240"/>
    </source>
</evidence>
<dbReference type="GO" id="GO:0008235">
    <property type="term" value="F:metalloexopeptidase activity"/>
    <property type="evidence" value="ECO:0007669"/>
    <property type="project" value="UniProtKB-ARBA"/>
</dbReference>
<dbReference type="Proteomes" id="UP000003240">
    <property type="component" value="Unassembled WGS sequence"/>
</dbReference>
<evidence type="ECO:0000256" key="3">
    <source>
        <dbReference type="ARBA" id="ARBA00022801"/>
    </source>
</evidence>
<keyword evidence="7" id="KW-1185">Reference proteome</keyword>
<name>F7NI80_9FIRM</name>
<dbReference type="PANTHER" id="PTHR46112:SF3">
    <property type="entry name" value="AMINOPEPTIDASE YPDF"/>
    <property type="match status" value="1"/>
</dbReference>
<evidence type="ECO:0000259" key="5">
    <source>
        <dbReference type="Pfam" id="PF01321"/>
    </source>
</evidence>
<dbReference type="Pfam" id="PF00557">
    <property type="entry name" value="Peptidase_M24"/>
    <property type="match status" value="1"/>
</dbReference>
<dbReference type="InterPro" id="IPR000994">
    <property type="entry name" value="Pept_M24"/>
</dbReference>
<dbReference type="SUPFAM" id="SSF53092">
    <property type="entry name" value="Creatinase/prolidase N-terminal domain"/>
    <property type="match status" value="1"/>
</dbReference>
<dbReference type="PROSITE" id="PS00491">
    <property type="entry name" value="PROLINE_PEPTIDASE"/>
    <property type="match status" value="1"/>
</dbReference>
<proteinExistence type="inferred from homology"/>
<keyword evidence="2" id="KW-0479">Metal-binding</keyword>
<dbReference type="OrthoDB" id="9806388at2"/>
<reference evidence="6 7" key="1">
    <citation type="journal article" date="2011" name="EMBO J.">
        <title>Structural diversity of bacterial flagellar motors.</title>
        <authorList>
            <person name="Chen S."/>
            <person name="Beeby M."/>
            <person name="Murphy G.E."/>
            <person name="Leadbetter J.R."/>
            <person name="Hendrixson D.R."/>
            <person name="Briegel A."/>
            <person name="Li Z."/>
            <person name="Shi J."/>
            <person name="Tocheva E.I."/>
            <person name="Muller A."/>
            <person name="Dobro M.J."/>
            <person name="Jensen G.J."/>
        </authorList>
    </citation>
    <scope>NUCLEOTIDE SEQUENCE [LARGE SCALE GENOMIC DNA]</scope>
    <source>
        <strain evidence="6 7">DSM 6540</strain>
    </source>
</reference>
<dbReference type="RefSeq" id="WP_004094816.1">
    <property type="nucleotide sequence ID" value="NZ_AFGF01000068.1"/>
</dbReference>
<dbReference type="Pfam" id="PF01321">
    <property type="entry name" value="Creatinase_N"/>
    <property type="match status" value="1"/>
</dbReference>
<comment type="caution">
    <text evidence="6">The sequence shown here is derived from an EMBL/GenBank/DDBJ whole genome shotgun (WGS) entry which is preliminary data.</text>
</comment>
<dbReference type="InterPro" id="IPR001131">
    <property type="entry name" value="Peptidase_M24B_aminopep-P_CS"/>
</dbReference>
<dbReference type="InterPro" id="IPR050659">
    <property type="entry name" value="Peptidase_M24B"/>
</dbReference>
<sequence>MSARLQRLRAELPAHGLDGVIISKPENRRYFSGFTGSAGMLWISGCDAKLLTDFRYIEQATAQAPGYEIRRHGSSIYAALDEVIKTGKHVRVGFESDAVTVDIFQQLCKSVPDVQFTSLKLDHLRQQKDEAELACIREAVRIADKAFTQVLTYIHSGMREYDVAVELEYIMRKLGSEKPAFDTIVASGKRGALPHGQPSDKVLSAGDMITMDFGAVYQGYHSDMTRTVVLGKASARQKEIYETVLAAQLTGVASVRPGRSGKEVDAQSRRVIEQAGFGDYFGHGLGHSVGLVIHEEPRLSPYSESILRENTVVTVEPGIYIPDWGGVRIEDMVVVTPAGCEILTASSKQLIELDV</sequence>
<dbReference type="InterPro" id="IPR029149">
    <property type="entry name" value="Creatin/AminoP/Spt16_N"/>
</dbReference>
<dbReference type="GO" id="GO:0046872">
    <property type="term" value="F:metal ion binding"/>
    <property type="evidence" value="ECO:0007669"/>
    <property type="project" value="UniProtKB-KW"/>
</dbReference>
<dbReference type="SUPFAM" id="SSF55920">
    <property type="entry name" value="Creatinase/aminopeptidase"/>
    <property type="match status" value="1"/>
</dbReference>
<feature type="domain" description="Creatinase N-terminal" evidence="5">
    <location>
        <begin position="4"/>
        <end position="125"/>
    </location>
</feature>
<dbReference type="GO" id="GO:0004177">
    <property type="term" value="F:aminopeptidase activity"/>
    <property type="evidence" value="ECO:0007669"/>
    <property type="project" value="UniProtKB-ARBA"/>
</dbReference>
<dbReference type="Gene3D" id="3.90.230.10">
    <property type="entry name" value="Creatinase/methionine aminopeptidase superfamily"/>
    <property type="match status" value="1"/>
</dbReference>
<organism evidence="6 7">
    <name type="scientific">Acetonema longum DSM 6540</name>
    <dbReference type="NCBI Taxonomy" id="1009370"/>
    <lineage>
        <taxon>Bacteria</taxon>
        <taxon>Bacillati</taxon>
        <taxon>Bacillota</taxon>
        <taxon>Negativicutes</taxon>
        <taxon>Acetonemataceae</taxon>
        <taxon>Acetonema</taxon>
    </lineage>
</organism>
<evidence type="ECO:0000259" key="4">
    <source>
        <dbReference type="Pfam" id="PF00557"/>
    </source>
</evidence>
<keyword evidence="3" id="KW-0378">Hydrolase</keyword>
<gene>
    <name evidence="6" type="ORF">ALO_08892</name>
</gene>
<dbReference type="CDD" id="cd01092">
    <property type="entry name" value="APP-like"/>
    <property type="match status" value="1"/>
</dbReference>
<feature type="domain" description="Peptidase M24" evidence="4">
    <location>
        <begin position="134"/>
        <end position="337"/>
    </location>
</feature>
<accession>F7NI80</accession>
<dbReference type="InterPro" id="IPR036005">
    <property type="entry name" value="Creatinase/aminopeptidase-like"/>
</dbReference>
<dbReference type="Gene3D" id="3.40.350.10">
    <property type="entry name" value="Creatinase/prolidase N-terminal domain"/>
    <property type="match status" value="1"/>
</dbReference>
<comment type="similarity">
    <text evidence="1">Belongs to the peptidase M24B family.</text>
</comment>
<dbReference type="STRING" id="1009370.ALO_08892"/>
<evidence type="ECO:0000256" key="2">
    <source>
        <dbReference type="ARBA" id="ARBA00022723"/>
    </source>
</evidence>
<dbReference type="EMBL" id="AFGF01000068">
    <property type="protein sequence ID" value="EGO64245.1"/>
    <property type="molecule type" value="Genomic_DNA"/>
</dbReference>
<dbReference type="InterPro" id="IPR001714">
    <property type="entry name" value="Pept_M24_MAP"/>
</dbReference>
<dbReference type="PRINTS" id="PR00599">
    <property type="entry name" value="MAPEPTIDASE"/>
</dbReference>
<dbReference type="InterPro" id="IPR000587">
    <property type="entry name" value="Creatinase_N"/>
</dbReference>
<protein>
    <submittedName>
        <fullName evidence="6">Peptidase M24</fullName>
    </submittedName>
</protein>
<dbReference type="PANTHER" id="PTHR46112">
    <property type="entry name" value="AMINOPEPTIDASE"/>
    <property type="match status" value="1"/>
</dbReference>
<evidence type="ECO:0000256" key="1">
    <source>
        <dbReference type="ARBA" id="ARBA00008766"/>
    </source>
</evidence>